<dbReference type="PANTHER" id="PTHR34573:SF1">
    <property type="entry name" value="VITAMIN K EPOXIDE REDUCTASE DOMAIN-CONTAINING PROTEIN"/>
    <property type="match status" value="1"/>
</dbReference>
<feature type="transmembrane region" description="Helical" evidence="1">
    <location>
        <begin position="6"/>
        <end position="24"/>
    </location>
</feature>
<dbReference type="EMBL" id="PFCQ01000012">
    <property type="protein sequence ID" value="PIR68236.1"/>
    <property type="molecule type" value="Genomic_DNA"/>
</dbReference>
<evidence type="ECO:0000256" key="1">
    <source>
        <dbReference type="SAM" id="Phobius"/>
    </source>
</evidence>
<dbReference type="Gene3D" id="3.40.30.10">
    <property type="entry name" value="Glutaredoxin"/>
    <property type="match status" value="1"/>
</dbReference>
<evidence type="ECO:0000313" key="3">
    <source>
        <dbReference type="Proteomes" id="UP000230094"/>
    </source>
</evidence>
<keyword evidence="1" id="KW-0472">Membrane</keyword>
<reference evidence="3" key="1">
    <citation type="submission" date="2017-09" db="EMBL/GenBank/DDBJ databases">
        <title>Depth-based differentiation of microbial function through sediment-hosted aquifers and enrichment of novel symbionts in the deep terrestrial subsurface.</title>
        <authorList>
            <person name="Probst A.J."/>
            <person name="Ladd B."/>
            <person name="Jarett J.K."/>
            <person name="Geller-Mcgrath D.E."/>
            <person name="Sieber C.M.K."/>
            <person name="Emerson J.B."/>
            <person name="Anantharaman K."/>
            <person name="Thomas B.C."/>
            <person name="Malmstrom R."/>
            <person name="Stieglmeier M."/>
            <person name="Klingl A."/>
            <person name="Woyke T."/>
            <person name="Ryan C.M."/>
            <person name="Banfield J.F."/>
        </authorList>
    </citation>
    <scope>NUCLEOTIDE SEQUENCE [LARGE SCALE GENOMIC DNA]</scope>
</reference>
<keyword evidence="1" id="KW-1133">Transmembrane helix</keyword>
<dbReference type="SUPFAM" id="SSF52833">
    <property type="entry name" value="Thioredoxin-like"/>
    <property type="match status" value="1"/>
</dbReference>
<dbReference type="Proteomes" id="UP000230094">
    <property type="component" value="Unassembled WGS sequence"/>
</dbReference>
<sequence length="138" mass="15000">MSNIKIFVSVIVILILGVVMTVLLRGTDTPADLGQYDEFAQCLADSGTLFYGAFWCSHCQTQKKMFGSSAKFLPYVECSPANGQGQFKVCQDANIEGYPTWEFPDGSRLSGELSFETLSEKTSCALPSTEATSSVEVN</sequence>
<dbReference type="InterPro" id="IPR036249">
    <property type="entry name" value="Thioredoxin-like_sf"/>
</dbReference>
<gene>
    <name evidence="2" type="ORF">COU49_02060</name>
</gene>
<evidence type="ECO:0008006" key="4">
    <source>
        <dbReference type="Google" id="ProtNLM"/>
    </source>
</evidence>
<protein>
    <recommendedName>
        <fullName evidence="4">Thioredoxin domain-containing protein</fullName>
    </recommendedName>
</protein>
<dbReference type="PANTHER" id="PTHR34573">
    <property type="entry name" value="VKC DOMAIN-CONTAINING PROTEIN"/>
    <property type="match status" value="1"/>
</dbReference>
<organism evidence="2 3">
    <name type="scientific">Candidatus Nomurabacteria bacterium CG10_big_fil_rev_8_21_14_0_10_35_16</name>
    <dbReference type="NCBI Taxonomy" id="1974731"/>
    <lineage>
        <taxon>Bacteria</taxon>
        <taxon>Candidatus Nomuraibacteriota</taxon>
    </lineage>
</organism>
<name>A0A2H0TB43_9BACT</name>
<evidence type="ECO:0000313" key="2">
    <source>
        <dbReference type="EMBL" id="PIR68236.1"/>
    </source>
</evidence>
<accession>A0A2H0TB43</accession>
<dbReference type="AlphaFoldDB" id="A0A2H0TB43"/>
<comment type="caution">
    <text evidence="2">The sequence shown here is derived from an EMBL/GenBank/DDBJ whole genome shotgun (WGS) entry which is preliminary data.</text>
</comment>
<proteinExistence type="predicted"/>
<keyword evidence="1" id="KW-0812">Transmembrane</keyword>